<evidence type="ECO:0000313" key="13">
    <source>
        <dbReference type="EMBL" id="GAI56494.1"/>
    </source>
</evidence>
<reference evidence="13" key="1">
    <citation type="journal article" date="2014" name="Front. Microbiol.">
        <title>High frequency of phylogenetically diverse reductive dehalogenase-homologous genes in deep subseafloor sedimentary metagenomes.</title>
        <authorList>
            <person name="Kawai M."/>
            <person name="Futagami T."/>
            <person name="Toyoda A."/>
            <person name="Takaki Y."/>
            <person name="Nishi S."/>
            <person name="Hori S."/>
            <person name="Arai W."/>
            <person name="Tsubouchi T."/>
            <person name="Morono Y."/>
            <person name="Uchiyama I."/>
            <person name="Ito T."/>
            <person name="Fujiyama A."/>
            <person name="Inagaki F."/>
            <person name="Takami H."/>
        </authorList>
    </citation>
    <scope>NUCLEOTIDE SEQUENCE</scope>
    <source>
        <strain evidence="13">Expedition CK06-06</strain>
    </source>
</reference>
<comment type="caution">
    <text evidence="13">The sequence shown here is derived from an EMBL/GenBank/DDBJ whole genome shotgun (WGS) entry which is preliminary data.</text>
</comment>
<evidence type="ECO:0000259" key="12">
    <source>
        <dbReference type="SMART" id="SM00478"/>
    </source>
</evidence>
<dbReference type="InterPro" id="IPR011257">
    <property type="entry name" value="DNA_glycosylase"/>
</dbReference>
<dbReference type="InterPro" id="IPR003265">
    <property type="entry name" value="HhH-GPD_domain"/>
</dbReference>
<organism evidence="13">
    <name type="scientific">marine sediment metagenome</name>
    <dbReference type="NCBI Taxonomy" id="412755"/>
    <lineage>
        <taxon>unclassified sequences</taxon>
        <taxon>metagenomes</taxon>
        <taxon>ecological metagenomes</taxon>
    </lineage>
</organism>
<keyword evidence="5" id="KW-0378">Hydrolase</keyword>
<dbReference type="GO" id="GO:0016829">
    <property type="term" value="F:lyase activity"/>
    <property type="evidence" value="ECO:0007669"/>
    <property type="project" value="UniProtKB-KW"/>
</dbReference>
<keyword evidence="11" id="KW-0326">Glycosidase</keyword>
<evidence type="ECO:0000256" key="8">
    <source>
        <dbReference type="ARBA" id="ARBA00023125"/>
    </source>
</evidence>
<dbReference type="GO" id="GO:0003906">
    <property type="term" value="F:DNA-(apurinic or apyrimidinic site) endonuclease activity"/>
    <property type="evidence" value="ECO:0007669"/>
    <property type="project" value="InterPro"/>
</dbReference>
<proteinExistence type="inferred from homology"/>
<dbReference type="InterPro" id="IPR005759">
    <property type="entry name" value="Nth"/>
</dbReference>
<dbReference type="Gene3D" id="1.10.340.30">
    <property type="entry name" value="Hypothetical protein, domain 2"/>
    <property type="match status" value="1"/>
</dbReference>
<evidence type="ECO:0000256" key="7">
    <source>
        <dbReference type="ARBA" id="ARBA00023014"/>
    </source>
</evidence>
<keyword evidence="9" id="KW-0234">DNA repair</keyword>
<dbReference type="EMBL" id="BARV01038011">
    <property type="protein sequence ID" value="GAI56494.1"/>
    <property type="molecule type" value="Genomic_DNA"/>
</dbReference>
<dbReference type="GO" id="GO:0003677">
    <property type="term" value="F:DNA binding"/>
    <property type="evidence" value="ECO:0007669"/>
    <property type="project" value="UniProtKB-KW"/>
</dbReference>
<dbReference type="GO" id="GO:0019104">
    <property type="term" value="F:DNA N-glycosylase activity"/>
    <property type="evidence" value="ECO:0007669"/>
    <property type="project" value="TreeGrafter"/>
</dbReference>
<accession>X1RLV9</accession>
<keyword evidence="4" id="KW-0227">DNA damage</keyword>
<evidence type="ECO:0000256" key="6">
    <source>
        <dbReference type="ARBA" id="ARBA00023004"/>
    </source>
</evidence>
<dbReference type="AlphaFoldDB" id="X1RLV9"/>
<keyword evidence="2" id="KW-0004">4Fe-4S</keyword>
<keyword evidence="6" id="KW-0408">Iron</keyword>
<dbReference type="GO" id="GO:0051539">
    <property type="term" value="F:4 iron, 4 sulfur cluster binding"/>
    <property type="evidence" value="ECO:0007669"/>
    <property type="project" value="UniProtKB-KW"/>
</dbReference>
<dbReference type="FunFam" id="1.10.340.30:FF:000001">
    <property type="entry name" value="Endonuclease III"/>
    <property type="match status" value="1"/>
</dbReference>
<dbReference type="CDD" id="cd00056">
    <property type="entry name" value="ENDO3c"/>
    <property type="match status" value="1"/>
</dbReference>
<keyword evidence="8" id="KW-0238">DNA-binding</keyword>
<dbReference type="PANTHER" id="PTHR10359:SF18">
    <property type="entry name" value="ENDONUCLEASE III"/>
    <property type="match status" value="1"/>
</dbReference>
<dbReference type="InterPro" id="IPR000445">
    <property type="entry name" value="HhH_motif"/>
</dbReference>
<keyword evidence="7" id="KW-0411">Iron-sulfur</keyword>
<feature type="domain" description="HhH-GPD" evidence="12">
    <location>
        <begin position="34"/>
        <end position="181"/>
    </location>
</feature>
<dbReference type="Pfam" id="PF00730">
    <property type="entry name" value="HhH-GPD"/>
    <property type="match status" value="1"/>
</dbReference>
<evidence type="ECO:0000256" key="11">
    <source>
        <dbReference type="ARBA" id="ARBA00023295"/>
    </source>
</evidence>
<evidence type="ECO:0000256" key="3">
    <source>
        <dbReference type="ARBA" id="ARBA00022723"/>
    </source>
</evidence>
<dbReference type="GO" id="GO:0006285">
    <property type="term" value="P:base-excision repair, AP site formation"/>
    <property type="evidence" value="ECO:0007669"/>
    <property type="project" value="TreeGrafter"/>
</dbReference>
<dbReference type="SMART" id="SM00478">
    <property type="entry name" value="ENDO3c"/>
    <property type="match status" value="1"/>
</dbReference>
<feature type="non-terminal residue" evidence="13">
    <location>
        <position position="1"/>
    </location>
</feature>
<keyword evidence="3" id="KW-0479">Metal-binding</keyword>
<dbReference type="PIRSF" id="PIRSF001435">
    <property type="entry name" value="Nth"/>
    <property type="match status" value="1"/>
</dbReference>
<evidence type="ECO:0000256" key="4">
    <source>
        <dbReference type="ARBA" id="ARBA00022763"/>
    </source>
</evidence>
<keyword evidence="10" id="KW-0456">Lyase</keyword>
<dbReference type="SUPFAM" id="SSF48150">
    <property type="entry name" value="DNA-glycosylase"/>
    <property type="match status" value="1"/>
</dbReference>
<evidence type="ECO:0000256" key="9">
    <source>
        <dbReference type="ARBA" id="ARBA00023204"/>
    </source>
</evidence>
<evidence type="ECO:0000256" key="1">
    <source>
        <dbReference type="ARBA" id="ARBA00008343"/>
    </source>
</evidence>
<dbReference type="HAMAP" id="MF_00942">
    <property type="entry name" value="Nth"/>
    <property type="match status" value="1"/>
</dbReference>
<dbReference type="Pfam" id="PF00633">
    <property type="entry name" value="HHH"/>
    <property type="match status" value="1"/>
</dbReference>
<gene>
    <name evidence="13" type="ORF">S06H3_58668</name>
</gene>
<dbReference type="FunFam" id="1.10.1670.10:FF:000001">
    <property type="entry name" value="Endonuclease III"/>
    <property type="match status" value="1"/>
</dbReference>
<evidence type="ECO:0000256" key="10">
    <source>
        <dbReference type="ARBA" id="ARBA00023239"/>
    </source>
</evidence>
<dbReference type="Gene3D" id="1.10.1670.10">
    <property type="entry name" value="Helix-hairpin-Helix base-excision DNA repair enzymes (C-terminal)"/>
    <property type="match status" value="1"/>
</dbReference>
<dbReference type="GO" id="GO:0046872">
    <property type="term" value="F:metal ion binding"/>
    <property type="evidence" value="ECO:0007669"/>
    <property type="project" value="UniProtKB-KW"/>
</dbReference>
<protein>
    <recommendedName>
        <fullName evidence="12">HhH-GPD domain-containing protein</fullName>
    </recommendedName>
</protein>
<dbReference type="NCBIfam" id="TIGR01083">
    <property type="entry name" value="nth"/>
    <property type="match status" value="1"/>
</dbReference>
<sequence>RVSEILEILHKNYPEAKTALKHSNVFELLIATILSAQCTDKQVNKVMKNLVKKYPSSYEYAYANPTNLEEDIKSTGFYKNKTKNIIACCKKLLEDFDDKVPDNMEDLVSLPGVGRKTANVVLGNYFNVPAIPVDTHVNRVSRRLGLAKEKKADKIEFELMKIIPKDEWIFFSNALILHGRYVCKSKKPDCLNCNLNKFCSSRDLFILQ</sequence>
<evidence type="ECO:0000256" key="5">
    <source>
        <dbReference type="ARBA" id="ARBA00022801"/>
    </source>
</evidence>
<evidence type="ECO:0000256" key="2">
    <source>
        <dbReference type="ARBA" id="ARBA00022485"/>
    </source>
</evidence>
<comment type="similarity">
    <text evidence="1">Belongs to the Nth/MutY family.</text>
</comment>
<dbReference type="InterPro" id="IPR023170">
    <property type="entry name" value="HhH_base_excis_C"/>
</dbReference>
<dbReference type="PANTHER" id="PTHR10359">
    <property type="entry name" value="A/G-SPECIFIC ADENINE GLYCOSYLASE/ENDONUCLEASE III"/>
    <property type="match status" value="1"/>
</dbReference>
<name>X1RLV9_9ZZZZ</name>